<dbReference type="Proteomes" id="UP000737402">
    <property type="component" value="Unassembled WGS sequence"/>
</dbReference>
<accession>A0ABS2NV40</accession>
<name>A0ABS2NV40_9BACI</name>
<evidence type="ECO:0000313" key="3">
    <source>
        <dbReference type="Proteomes" id="UP000737402"/>
    </source>
</evidence>
<protein>
    <recommendedName>
        <fullName evidence="4">Band 7 domain-containing protein</fullName>
    </recommendedName>
</protein>
<evidence type="ECO:0000313" key="2">
    <source>
        <dbReference type="EMBL" id="MBM7618514.1"/>
    </source>
</evidence>
<keyword evidence="3" id="KW-1185">Reference proteome</keyword>
<keyword evidence="1" id="KW-0175">Coiled coil</keyword>
<feature type="coiled-coil region" evidence="1">
    <location>
        <begin position="179"/>
        <end position="209"/>
    </location>
</feature>
<proteinExistence type="predicted"/>
<reference evidence="2 3" key="1">
    <citation type="submission" date="2021-01" db="EMBL/GenBank/DDBJ databases">
        <title>Genomic Encyclopedia of Type Strains, Phase IV (KMG-IV): sequencing the most valuable type-strain genomes for metagenomic binning, comparative biology and taxonomic classification.</title>
        <authorList>
            <person name="Goeker M."/>
        </authorList>
    </citation>
    <scope>NUCLEOTIDE SEQUENCE [LARGE SCALE GENOMIC DNA]</scope>
    <source>
        <strain evidence="2 3">DSM 25879</strain>
    </source>
</reference>
<evidence type="ECO:0008006" key="4">
    <source>
        <dbReference type="Google" id="ProtNLM"/>
    </source>
</evidence>
<evidence type="ECO:0000256" key="1">
    <source>
        <dbReference type="SAM" id="Coils"/>
    </source>
</evidence>
<dbReference type="RefSeq" id="WP_204412798.1">
    <property type="nucleotide sequence ID" value="NZ_JAFBED010000001.1"/>
</dbReference>
<organism evidence="2 3">
    <name type="scientific">Sutcliffiella tianshenii</name>
    <dbReference type="NCBI Taxonomy" id="1463404"/>
    <lineage>
        <taxon>Bacteria</taxon>
        <taxon>Bacillati</taxon>
        <taxon>Bacillota</taxon>
        <taxon>Bacilli</taxon>
        <taxon>Bacillales</taxon>
        <taxon>Bacillaceae</taxon>
        <taxon>Sutcliffiella</taxon>
    </lineage>
</organism>
<sequence length="319" mass="37207">MEIIKSIDQVNASFFGAKELTPYQGEVFVYSNGYGASKAIYPGERITKTEMKAQKLYTKYTISILPYSYHHNDEHPSSELGKNFRINLDFHLKVTNPKAAAEKELFNLQSYVDESLPYWIKSVTESYPIYRYLEVEQLIKKLPSESDMEFELQERGVEITSFRSSLTISKEDLEFIKEQERLDRKFKILEQEKEKVRELEKKEMGWKKEDIEATRDMSDEEKFRTIAGKDVQAKYYEDKLKNDQRIQEEKQKLINKILLDSNLEDEEKIQLIKNMGEVSEKPQTFISNSAIPKVGSGESIFKATKATIPASRLEDEDDE</sequence>
<gene>
    <name evidence="2" type="ORF">JOC95_000356</name>
</gene>
<comment type="caution">
    <text evidence="2">The sequence shown here is derived from an EMBL/GenBank/DDBJ whole genome shotgun (WGS) entry which is preliminary data.</text>
</comment>
<dbReference type="EMBL" id="JAFBED010000001">
    <property type="protein sequence ID" value="MBM7618514.1"/>
    <property type="molecule type" value="Genomic_DNA"/>
</dbReference>